<dbReference type="PROSITE" id="PS50109">
    <property type="entry name" value="HIS_KIN"/>
    <property type="match status" value="1"/>
</dbReference>
<sequence>MSIIKYLKYKINYITLVFILIAIIDIYLISLRSLENRYIELVYINMFALVIAIGFFTLDYLRWKYKYSNIFNCIEEGSSIEEYLINGDSFEEEIIREIIKNLKKESEIELSKYKNATKDLDEYISKWIHEIKIPISALNIITERLDSPEDSISIKNETEKMNFLVNSILYGSRSTNLFDDVFINKVNLDDLVKKSIKNNAFLLIKNNLDVELKDLNYEVYTDIKCILYSFDQIINNAIKYSKERGKIEFNAKSEENCVVLSIKDYGIGISKEDVSRVFDKGFTGSNGRERVYKSTGMGLYFSKNIMDKLGHKVEVSSEKNVYTEFRIFFYNISDYFV</sequence>
<evidence type="ECO:0000256" key="7">
    <source>
        <dbReference type="ARBA" id="ARBA00022777"/>
    </source>
</evidence>
<evidence type="ECO:0000256" key="11">
    <source>
        <dbReference type="SAM" id="Phobius"/>
    </source>
</evidence>
<proteinExistence type="predicted"/>
<dbReference type="EMBL" id="JAGGJX010000003">
    <property type="protein sequence ID" value="MBP1855491.1"/>
    <property type="molecule type" value="Genomic_DNA"/>
</dbReference>
<evidence type="ECO:0000256" key="10">
    <source>
        <dbReference type="ARBA" id="ARBA00023136"/>
    </source>
</evidence>
<gene>
    <name evidence="13" type="ORF">J2Z43_001886</name>
</gene>
<dbReference type="GO" id="GO:0016301">
    <property type="term" value="F:kinase activity"/>
    <property type="evidence" value="ECO:0007669"/>
    <property type="project" value="UniProtKB-KW"/>
</dbReference>
<evidence type="ECO:0000256" key="1">
    <source>
        <dbReference type="ARBA" id="ARBA00000085"/>
    </source>
</evidence>
<evidence type="ECO:0000256" key="6">
    <source>
        <dbReference type="ARBA" id="ARBA00022692"/>
    </source>
</evidence>
<reference evidence="13 14" key="1">
    <citation type="submission" date="2021-03" db="EMBL/GenBank/DDBJ databases">
        <title>Genomic Encyclopedia of Type Strains, Phase IV (KMG-IV): sequencing the most valuable type-strain genomes for metagenomic binning, comparative biology and taxonomic classification.</title>
        <authorList>
            <person name="Goeker M."/>
        </authorList>
    </citation>
    <scope>NUCLEOTIDE SEQUENCE [LARGE SCALE GENOMIC DNA]</scope>
    <source>
        <strain evidence="13 14">DSM 1289</strain>
    </source>
</reference>
<comment type="catalytic activity">
    <reaction evidence="1">
        <text>ATP + protein L-histidine = ADP + protein N-phospho-L-histidine.</text>
        <dbReference type="EC" id="2.7.13.3"/>
    </reaction>
</comment>
<keyword evidence="14" id="KW-1185">Reference proteome</keyword>
<dbReference type="InterPro" id="IPR003594">
    <property type="entry name" value="HATPase_dom"/>
</dbReference>
<dbReference type="PANTHER" id="PTHR45453">
    <property type="entry name" value="PHOSPHATE REGULON SENSOR PROTEIN PHOR"/>
    <property type="match status" value="1"/>
</dbReference>
<evidence type="ECO:0000256" key="2">
    <source>
        <dbReference type="ARBA" id="ARBA00004651"/>
    </source>
</evidence>
<dbReference type="Proteomes" id="UP000767291">
    <property type="component" value="Unassembled WGS sequence"/>
</dbReference>
<dbReference type="PANTHER" id="PTHR45453:SF2">
    <property type="entry name" value="HISTIDINE KINASE"/>
    <property type="match status" value="1"/>
</dbReference>
<dbReference type="SUPFAM" id="SSF55874">
    <property type="entry name" value="ATPase domain of HSP90 chaperone/DNA topoisomerase II/histidine kinase"/>
    <property type="match status" value="1"/>
</dbReference>
<name>A0ABS4EC27_9FIRM</name>
<evidence type="ECO:0000256" key="5">
    <source>
        <dbReference type="ARBA" id="ARBA00022679"/>
    </source>
</evidence>
<feature type="domain" description="Histidine kinase" evidence="12">
    <location>
        <begin position="126"/>
        <end position="333"/>
    </location>
</feature>
<keyword evidence="5" id="KW-0808">Transferase</keyword>
<keyword evidence="8 11" id="KW-1133">Transmembrane helix</keyword>
<keyword evidence="4" id="KW-1003">Cell membrane</keyword>
<dbReference type="EC" id="2.7.13.3" evidence="3"/>
<evidence type="ECO:0000313" key="13">
    <source>
        <dbReference type="EMBL" id="MBP1855491.1"/>
    </source>
</evidence>
<dbReference type="InterPro" id="IPR005467">
    <property type="entry name" value="His_kinase_dom"/>
</dbReference>
<dbReference type="InterPro" id="IPR004358">
    <property type="entry name" value="Sig_transdc_His_kin-like_C"/>
</dbReference>
<accession>A0ABS4EC27</accession>
<dbReference type="Pfam" id="PF02518">
    <property type="entry name" value="HATPase_c"/>
    <property type="match status" value="1"/>
</dbReference>
<keyword evidence="7 13" id="KW-0418">Kinase</keyword>
<dbReference type="InterPro" id="IPR050351">
    <property type="entry name" value="BphY/WalK/GraS-like"/>
</dbReference>
<dbReference type="InterPro" id="IPR036890">
    <property type="entry name" value="HATPase_C_sf"/>
</dbReference>
<feature type="transmembrane region" description="Helical" evidence="11">
    <location>
        <begin position="12"/>
        <end position="30"/>
    </location>
</feature>
<evidence type="ECO:0000256" key="3">
    <source>
        <dbReference type="ARBA" id="ARBA00012438"/>
    </source>
</evidence>
<keyword evidence="9" id="KW-0902">Two-component regulatory system</keyword>
<dbReference type="PRINTS" id="PR00344">
    <property type="entry name" value="BCTRLSENSOR"/>
</dbReference>
<dbReference type="Gene3D" id="3.30.565.10">
    <property type="entry name" value="Histidine kinase-like ATPase, C-terminal domain"/>
    <property type="match status" value="1"/>
</dbReference>
<keyword evidence="6 11" id="KW-0812">Transmembrane</keyword>
<evidence type="ECO:0000256" key="4">
    <source>
        <dbReference type="ARBA" id="ARBA00022475"/>
    </source>
</evidence>
<evidence type="ECO:0000256" key="9">
    <source>
        <dbReference type="ARBA" id="ARBA00023012"/>
    </source>
</evidence>
<protein>
    <recommendedName>
        <fullName evidence="3">histidine kinase</fullName>
        <ecNumber evidence="3">2.7.13.3</ecNumber>
    </recommendedName>
</protein>
<evidence type="ECO:0000259" key="12">
    <source>
        <dbReference type="PROSITE" id="PS50109"/>
    </source>
</evidence>
<dbReference type="SMART" id="SM00387">
    <property type="entry name" value="HATPase_c"/>
    <property type="match status" value="1"/>
</dbReference>
<keyword evidence="10 11" id="KW-0472">Membrane</keyword>
<evidence type="ECO:0000256" key="8">
    <source>
        <dbReference type="ARBA" id="ARBA00022989"/>
    </source>
</evidence>
<dbReference type="RefSeq" id="WP_209456915.1">
    <property type="nucleotide sequence ID" value="NZ_BAAACS010000011.1"/>
</dbReference>
<comment type="caution">
    <text evidence="13">The sequence shown here is derived from an EMBL/GenBank/DDBJ whole genome shotgun (WGS) entry which is preliminary data.</text>
</comment>
<feature type="transmembrane region" description="Helical" evidence="11">
    <location>
        <begin position="42"/>
        <end position="61"/>
    </location>
</feature>
<comment type="subcellular location">
    <subcellularLocation>
        <location evidence="2">Cell membrane</location>
        <topology evidence="2">Multi-pass membrane protein</topology>
    </subcellularLocation>
</comment>
<organism evidence="13 14">
    <name type="scientific">Metaclostridioides mangenotii</name>
    <dbReference type="NCBI Taxonomy" id="1540"/>
    <lineage>
        <taxon>Bacteria</taxon>
        <taxon>Bacillati</taxon>
        <taxon>Bacillota</taxon>
        <taxon>Clostridia</taxon>
        <taxon>Peptostreptococcales</taxon>
        <taxon>Peptostreptococcaceae</taxon>
        <taxon>Metaclostridioides</taxon>
    </lineage>
</organism>
<evidence type="ECO:0000313" key="14">
    <source>
        <dbReference type="Proteomes" id="UP000767291"/>
    </source>
</evidence>